<dbReference type="GO" id="GO:0004386">
    <property type="term" value="F:helicase activity"/>
    <property type="evidence" value="ECO:0007669"/>
    <property type="project" value="UniProtKB-KW"/>
</dbReference>
<accession>A0ABQ9V7B7</accession>
<comment type="caution">
    <text evidence="2">The sequence shown here is derived from an EMBL/GenBank/DDBJ whole genome shotgun (WGS) entry which is preliminary data.</text>
</comment>
<evidence type="ECO:0000313" key="2">
    <source>
        <dbReference type="EMBL" id="KAK2104844.1"/>
    </source>
</evidence>
<gene>
    <name evidence="2" type="primary">TDRD9_3</name>
    <name evidence="2" type="ORF">P7K49_018700</name>
</gene>
<organism evidence="2 3">
    <name type="scientific">Saguinus oedipus</name>
    <name type="common">Cotton-top tamarin</name>
    <name type="synonym">Oedipomidas oedipus</name>
    <dbReference type="NCBI Taxonomy" id="9490"/>
    <lineage>
        <taxon>Eukaryota</taxon>
        <taxon>Metazoa</taxon>
        <taxon>Chordata</taxon>
        <taxon>Craniata</taxon>
        <taxon>Vertebrata</taxon>
        <taxon>Euteleostomi</taxon>
        <taxon>Mammalia</taxon>
        <taxon>Eutheria</taxon>
        <taxon>Euarchontoglires</taxon>
        <taxon>Primates</taxon>
        <taxon>Haplorrhini</taxon>
        <taxon>Platyrrhini</taxon>
        <taxon>Cebidae</taxon>
        <taxon>Callitrichinae</taxon>
        <taxon>Saguinus</taxon>
    </lineage>
</organism>
<name>A0ABQ9V7B7_SAGOE</name>
<dbReference type="PANTHER" id="PTHR18934:SF113">
    <property type="entry name" value="ATP-DEPENDENT RNA HELICASE TDRD9"/>
    <property type="match status" value="1"/>
</dbReference>
<proteinExistence type="predicted"/>
<evidence type="ECO:0000259" key="1">
    <source>
        <dbReference type="PROSITE" id="PS51192"/>
    </source>
</evidence>
<dbReference type="InterPro" id="IPR011545">
    <property type="entry name" value="DEAD/DEAH_box_helicase_dom"/>
</dbReference>
<keyword evidence="3" id="KW-1185">Reference proteome</keyword>
<dbReference type="SUPFAM" id="SSF52540">
    <property type="entry name" value="P-loop containing nucleoside triphosphate hydrolases"/>
    <property type="match status" value="1"/>
</dbReference>
<keyword evidence="2" id="KW-0547">Nucleotide-binding</keyword>
<feature type="domain" description="Helicase ATP-binding" evidence="1">
    <location>
        <begin position="1"/>
        <end position="113"/>
    </location>
</feature>
<dbReference type="Gene3D" id="3.40.50.300">
    <property type="entry name" value="P-loop containing nucleotide triphosphate hydrolases"/>
    <property type="match status" value="1"/>
</dbReference>
<dbReference type="InterPro" id="IPR014001">
    <property type="entry name" value="Helicase_ATP-bd"/>
</dbReference>
<keyword evidence="2" id="KW-0378">Hydrolase</keyword>
<sequence>MVKKSNSVVIIHGATGSGKSTQLPQFILDHYVQRSAYCSIVVTQPRKIGASSIARWISKERAWTLGGVVGYQVGLEKIATEDTRLIYMTTGVLLQKIVSAKSLMEFTHIIIDERKAGAGILEPASCGAEGLPAAETAVLETRGAFQPGNLLVCGQ</sequence>
<protein>
    <submittedName>
        <fullName evidence="2">ATP-dependent RNA helicase tdrd9</fullName>
    </submittedName>
</protein>
<dbReference type="Proteomes" id="UP001266305">
    <property type="component" value="Unassembled WGS sequence"/>
</dbReference>
<dbReference type="InterPro" id="IPR027417">
    <property type="entry name" value="P-loop_NTPase"/>
</dbReference>
<dbReference type="Pfam" id="PF00270">
    <property type="entry name" value="DEAD"/>
    <property type="match status" value="1"/>
</dbReference>
<keyword evidence="2" id="KW-0067">ATP-binding</keyword>
<dbReference type="PROSITE" id="PS51192">
    <property type="entry name" value="HELICASE_ATP_BIND_1"/>
    <property type="match status" value="1"/>
</dbReference>
<reference evidence="2 3" key="1">
    <citation type="submission" date="2023-05" db="EMBL/GenBank/DDBJ databases">
        <title>B98-5 Cell Line De Novo Hybrid Assembly: An Optical Mapping Approach.</title>
        <authorList>
            <person name="Kananen K."/>
            <person name="Auerbach J.A."/>
            <person name="Kautto E."/>
            <person name="Blachly J.S."/>
        </authorList>
    </citation>
    <scope>NUCLEOTIDE SEQUENCE [LARGE SCALE GENOMIC DNA]</scope>
    <source>
        <strain evidence="2">B95-8</strain>
        <tissue evidence="2">Cell line</tissue>
    </source>
</reference>
<dbReference type="PANTHER" id="PTHR18934">
    <property type="entry name" value="ATP-DEPENDENT RNA HELICASE"/>
    <property type="match status" value="1"/>
</dbReference>
<keyword evidence="2" id="KW-0347">Helicase</keyword>
<dbReference type="EMBL" id="JASSZA010000008">
    <property type="protein sequence ID" value="KAK2104844.1"/>
    <property type="molecule type" value="Genomic_DNA"/>
</dbReference>
<evidence type="ECO:0000313" key="3">
    <source>
        <dbReference type="Proteomes" id="UP001266305"/>
    </source>
</evidence>